<proteinExistence type="predicted"/>
<dbReference type="EMBL" id="JACWZZ010000002">
    <property type="protein sequence ID" value="MBD2715552.1"/>
    <property type="molecule type" value="Genomic_DNA"/>
</dbReference>
<evidence type="ECO:0008006" key="3">
    <source>
        <dbReference type="Google" id="ProtNLM"/>
    </source>
</evidence>
<gene>
    <name evidence="1" type="ORF">IC231_10930</name>
</gene>
<evidence type="ECO:0000313" key="1">
    <source>
        <dbReference type="EMBL" id="MBD2715552.1"/>
    </source>
</evidence>
<accession>A0ABR8JF95</accession>
<reference evidence="1 2" key="1">
    <citation type="submission" date="2020-09" db="EMBL/GenBank/DDBJ databases">
        <authorList>
            <person name="Kim M.K."/>
        </authorList>
    </citation>
    <scope>NUCLEOTIDE SEQUENCE [LARGE SCALE GENOMIC DNA]</scope>
    <source>
        <strain evidence="1 2">BT646</strain>
    </source>
</reference>
<evidence type="ECO:0000313" key="2">
    <source>
        <dbReference type="Proteomes" id="UP000642468"/>
    </source>
</evidence>
<dbReference type="RefSeq" id="WP_190784543.1">
    <property type="nucleotide sequence ID" value="NZ_JACWZZ010000002.1"/>
</dbReference>
<name>A0ABR8JF95_9BACT</name>
<protein>
    <recommendedName>
        <fullName evidence="3">TonB C-terminal domain-containing protein</fullName>
    </recommendedName>
</protein>
<comment type="caution">
    <text evidence="1">The sequence shown here is derived from an EMBL/GenBank/DDBJ whole genome shotgun (WGS) entry which is preliminary data.</text>
</comment>
<dbReference type="Proteomes" id="UP000642468">
    <property type="component" value="Unassembled WGS sequence"/>
</dbReference>
<keyword evidence="2" id="KW-1185">Reference proteome</keyword>
<organism evidence="1 2">
    <name type="scientific">Hymenobacter duratus</name>
    <dbReference type="NCBI Taxonomy" id="2771356"/>
    <lineage>
        <taxon>Bacteria</taxon>
        <taxon>Pseudomonadati</taxon>
        <taxon>Bacteroidota</taxon>
        <taxon>Cytophagia</taxon>
        <taxon>Cytophagales</taxon>
        <taxon>Hymenobacteraceae</taxon>
        <taxon>Hymenobacter</taxon>
    </lineage>
</organism>
<sequence length="162" mass="18516">MRALLTACLLFSWLPGRSQRIVLPDGEYMDTTITRQSGCQGKPTARYYSVNGKYPRSSDTLREQAQAFLQRSGHSYSGSGYVTFRFVVDCSGKRLPRTQVLQTDARYQRYRFQPELVEKLYAYLTTLNDWHIARSPNGQETANYIAYIAFKINHGKVVAVCP</sequence>